<organism evidence="2 3">
    <name type="scientific">Palaeococcus pacificus DY20341</name>
    <dbReference type="NCBI Taxonomy" id="1343739"/>
    <lineage>
        <taxon>Archaea</taxon>
        <taxon>Methanobacteriati</taxon>
        <taxon>Methanobacteriota</taxon>
        <taxon>Thermococci</taxon>
        <taxon>Thermococcales</taxon>
        <taxon>Thermococcaceae</taxon>
        <taxon>Palaeococcus</taxon>
    </lineage>
</organism>
<dbReference type="AlphaFoldDB" id="A0A075LSZ9"/>
<accession>A0A075LSZ9</accession>
<dbReference type="Gene3D" id="3.30.70.920">
    <property type="match status" value="1"/>
</dbReference>
<dbReference type="Pfam" id="PF01037">
    <property type="entry name" value="AsnC_trans_reg"/>
    <property type="match status" value="1"/>
</dbReference>
<gene>
    <name evidence="2" type="ORF">PAP_04100</name>
</gene>
<dbReference type="OrthoDB" id="8136at2157"/>
<dbReference type="RefSeq" id="WP_048164817.1">
    <property type="nucleotide sequence ID" value="NZ_CP006019.1"/>
</dbReference>
<dbReference type="HOGENOM" id="CLU_170329_2_2_2"/>
<reference evidence="2 3" key="2">
    <citation type="journal article" date="2015" name="Genome Announc.">
        <title>Complete Genome Sequence of Hyperthermophilic Piezophilic Archaeon Palaeococcus pacificus DY20341T, Isolated from Deep-Sea Hydrothermal Sediments.</title>
        <authorList>
            <person name="Zeng X."/>
            <person name="Jebbar M."/>
            <person name="Shao Z."/>
        </authorList>
    </citation>
    <scope>NUCLEOTIDE SEQUENCE [LARGE SCALE GENOMIC DNA]</scope>
    <source>
        <strain evidence="2 3">DY20341</strain>
    </source>
</reference>
<feature type="domain" description="Transcription regulator AsnC/Lrp ligand binding" evidence="1">
    <location>
        <begin position="6"/>
        <end position="74"/>
    </location>
</feature>
<dbReference type="eggNOG" id="arCOG01117">
    <property type="taxonomic scope" value="Archaea"/>
</dbReference>
<keyword evidence="3" id="KW-1185">Reference proteome</keyword>
<name>A0A075LSZ9_9EURY</name>
<dbReference type="InterPro" id="IPR011008">
    <property type="entry name" value="Dimeric_a/b-barrel"/>
</dbReference>
<sequence length="81" mass="9455">MMEAFVLIIVKPGNEERVYQALEGHHQVKEIYKVYGEYDIIVRVEVGNIKELDDFHDKVLRKIREVEMTETLIASSYTVKG</sequence>
<reference evidence="3" key="1">
    <citation type="submission" date="2013-06" db="EMBL/GenBank/DDBJ databases">
        <title>Complete Genome Sequence of Hyperthermophilic Palaeococcus pacificus DY20341T, Isolated from a Deep-Sea Hydrothermal Sediments.</title>
        <authorList>
            <person name="Zeng X."/>
            <person name="Shao Z."/>
        </authorList>
    </citation>
    <scope>NUCLEOTIDE SEQUENCE [LARGE SCALE GENOMIC DNA]</scope>
    <source>
        <strain evidence="3">DY20341</strain>
    </source>
</reference>
<dbReference type="InterPro" id="IPR019887">
    <property type="entry name" value="Tscrpt_reg_AsnC/Lrp_C"/>
</dbReference>
<evidence type="ECO:0000313" key="2">
    <source>
        <dbReference type="EMBL" id="AIF69236.1"/>
    </source>
</evidence>
<dbReference type="EMBL" id="CP006019">
    <property type="protein sequence ID" value="AIF69236.1"/>
    <property type="molecule type" value="Genomic_DNA"/>
</dbReference>
<dbReference type="GeneID" id="24841946"/>
<dbReference type="STRING" id="1343739.PAP_04100"/>
<protein>
    <submittedName>
        <fullName evidence="2">AsnC family transcriptional regulator</fullName>
    </submittedName>
</protein>
<dbReference type="KEGG" id="ppac:PAP_04100"/>
<dbReference type="SUPFAM" id="SSF54909">
    <property type="entry name" value="Dimeric alpha+beta barrel"/>
    <property type="match status" value="1"/>
</dbReference>
<dbReference type="Proteomes" id="UP000027981">
    <property type="component" value="Chromosome"/>
</dbReference>
<evidence type="ECO:0000259" key="1">
    <source>
        <dbReference type="Pfam" id="PF01037"/>
    </source>
</evidence>
<proteinExistence type="predicted"/>
<evidence type="ECO:0000313" key="3">
    <source>
        <dbReference type="Proteomes" id="UP000027981"/>
    </source>
</evidence>